<protein>
    <submittedName>
        <fullName evidence="1">Uncharacterized protein</fullName>
    </submittedName>
</protein>
<dbReference type="EMBL" id="JH993983">
    <property type="protein sequence ID" value="ELQ75189.1"/>
    <property type="molecule type" value="Genomic_DNA"/>
</dbReference>
<proteinExistence type="predicted"/>
<dbReference type="HOGENOM" id="CLU_2335132_0_0_1"/>
<accession>L7JUW5</accession>
<evidence type="ECO:0000313" key="1">
    <source>
        <dbReference type="EMBL" id="ELQ75189.1"/>
    </source>
</evidence>
<name>L7JUW5_TRAHO</name>
<sequence>MEAIIYINMAKKADIIELDFFLKKHIIFVAEPSSEIVEDIKIEKIVQFYHETEKYVRFGADYFRRTFVLERSMIFFSVVSEHFSKRGLLVSARYFRSL</sequence>
<evidence type="ECO:0000313" key="2">
    <source>
        <dbReference type="Proteomes" id="UP000011185"/>
    </source>
</evidence>
<keyword evidence="2" id="KW-1185">Reference proteome</keyword>
<dbReference type="AlphaFoldDB" id="L7JUW5"/>
<dbReference type="VEuPathDB" id="MicrosporidiaDB:THOM_1866"/>
<dbReference type="Proteomes" id="UP000011185">
    <property type="component" value="Unassembled WGS sequence"/>
</dbReference>
<gene>
    <name evidence="1" type="ORF">THOM_1866</name>
</gene>
<dbReference type="InParanoid" id="L7JUW5"/>
<reference evidence="1 2" key="1">
    <citation type="journal article" date="2012" name="PLoS Pathog.">
        <title>The genome of the obligate intracellular parasite Trachipleistophora hominis: new insights into microsporidian genome dynamics and reductive evolution.</title>
        <authorList>
            <person name="Heinz E."/>
            <person name="Williams T.A."/>
            <person name="Nakjang S."/>
            <person name="Noel C.J."/>
            <person name="Swan D.C."/>
            <person name="Goldberg A.V."/>
            <person name="Harris S.R."/>
            <person name="Weinmaier T."/>
            <person name="Markert S."/>
            <person name="Becher D."/>
            <person name="Bernhardt J."/>
            <person name="Dagan T."/>
            <person name="Hacker C."/>
            <person name="Lucocq J.M."/>
            <person name="Schweder T."/>
            <person name="Rattei T."/>
            <person name="Hall N."/>
            <person name="Hirt R.P."/>
            <person name="Embley T.M."/>
        </authorList>
    </citation>
    <scope>NUCLEOTIDE SEQUENCE [LARGE SCALE GENOMIC DNA]</scope>
</reference>
<organism evidence="1 2">
    <name type="scientific">Trachipleistophora hominis</name>
    <name type="common">Microsporidian parasite</name>
    <dbReference type="NCBI Taxonomy" id="72359"/>
    <lineage>
        <taxon>Eukaryota</taxon>
        <taxon>Fungi</taxon>
        <taxon>Fungi incertae sedis</taxon>
        <taxon>Microsporidia</taxon>
        <taxon>Pleistophoridae</taxon>
        <taxon>Trachipleistophora</taxon>
    </lineage>
</organism>